<protein>
    <submittedName>
        <fullName evidence="2">Mitochondrial 28S ribosomal protein S34</fullName>
    </submittedName>
</protein>
<evidence type="ECO:0000313" key="1">
    <source>
        <dbReference type="Proteomes" id="UP000046392"/>
    </source>
</evidence>
<dbReference type="Proteomes" id="UP000046392">
    <property type="component" value="Unplaced"/>
</dbReference>
<dbReference type="AlphaFoldDB" id="A0A0N5C8V8"/>
<dbReference type="WBParaSite" id="SPAL_0001434300.1">
    <property type="protein sequence ID" value="SPAL_0001434300.1"/>
    <property type="gene ID" value="SPAL_0001434300"/>
</dbReference>
<organism evidence="1 2">
    <name type="scientific">Strongyloides papillosus</name>
    <name type="common">Intestinal threadworm</name>
    <dbReference type="NCBI Taxonomy" id="174720"/>
    <lineage>
        <taxon>Eukaryota</taxon>
        <taxon>Metazoa</taxon>
        <taxon>Ecdysozoa</taxon>
        <taxon>Nematoda</taxon>
        <taxon>Chromadorea</taxon>
        <taxon>Rhabditida</taxon>
        <taxon>Tylenchina</taxon>
        <taxon>Panagrolaimomorpha</taxon>
        <taxon>Strongyloidoidea</taxon>
        <taxon>Strongyloididae</taxon>
        <taxon>Strongyloides</taxon>
    </lineage>
</organism>
<dbReference type="PANTHER" id="PTHR28589">
    <property type="entry name" value="28S RIBOSOMAL PROTEIN S34, MITOCHONDRIAL"/>
    <property type="match status" value="1"/>
</dbReference>
<dbReference type="STRING" id="174720.A0A0N5C8V8"/>
<evidence type="ECO:0000313" key="2">
    <source>
        <dbReference type="WBParaSite" id="SPAL_0001434300.1"/>
    </source>
</evidence>
<name>A0A0N5C8V8_STREA</name>
<dbReference type="GO" id="GO:0005739">
    <property type="term" value="C:mitochondrion"/>
    <property type="evidence" value="ECO:0007669"/>
    <property type="project" value="InterPro"/>
</dbReference>
<sequence>MAAARPIRFIGNLDYSSEGKFLFEILCQLRKMGVGRIVTKTEWTRKWPTEPSYIKIVKAFPEMDPWQQKGRVYGEWVFRGVNLGLYEFSKDLNRSDWKLVPKSEEDKLLKNKNQMDTIVFPRTFPLPPLQVLLAKKFAKRAGMKYDEKSSRAPLKLCIDPQFKMIENLFEQYDMKVCGNVYEENDKKSILSLYGDMLPTKVEAWNVGEAKFEPRFKPDPTLV</sequence>
<proteinExistence type="predicted"/>
<accession>A0A0N5C8V8</accession>
<dbReference type="PANTHER" id="PTHR28589:SF1">
    <property type="entry name" value="SMALL RIBOSOMAL SUBUNIT PROTEIN MS34"/>
    <property type="match status" value="1"/>
</dbReference>
<dbReference type="Pfam" id="PF16053">
    <property type="entry name" value="MRP-S34"/>
    <property type="match status" value="1"/>
</dbReference>
<reference evidence="2" key="1">
    <citation type="submission" date="2017-02" db="UniProtKB">
        <authorList>
            <consortium name="WormBaseParasite"/>
        </authorList>
    </citation>
    <scope>IDENTIFICATION</scope>
</reference>
<dbReference type="InterPro" id="IPR032053">
    <property type="entry name" value="Ribosomal_mS34"/>
</dbReference>
<keyword evidence="1" id="KW-1185">Reference proteome</keyword>
<dbReference type="GO" id="GO:0003735">
    <property type="term" value="F:structural constituent of ribosome"/>
    <property type="evidence" value="ECO:0007669"/>
    <property type="project" value="InterPro"/>
</dbReference>